<evidence type="ECO:0000259" key="1">
    <source>
        <dbReference type="Pfam" id="PF03819"/>
    </source>
</evidence>
<dbReference type="InterPro" id="IPR004518">
    <property type="entry name" value="MazG-like_dom"/>
</dbReference>
<evidence type="ECO:0000313" key="2">
    <source>
        <dbReference type="EMBL" id="ASN81163.1"/>
    </source>
</evidence>
<feature type="domain" description="NTP pyrophosphohydrolase MazG-like" evidence="1">
    <location>
        <begin position="23"/>
        <end position="96"/>
    </location>
</feature>
<dbReference type="Proteomes" id="UP000259030">
    <property type="component" value="Chromosome"/>
</dbReference>
<dbReference type="EMBL" id="CP021081">
    <property type="protein sequence ID" value="ASN81163.1"/>
    <property type="molecule type" value="Genomic_DNA"/>
</dbReference>
<dbReference type="GO" id="GO:0006203">
    <property type="term" value="P:dGTP catabolic process"/>
    <property type="evidence" value="ECO:0007669"/>
    <property type="project" value="TreeGrafter"/>
</dbReference>
<dbReference type="GO" id="GO:0006950">
    <property type="term" value="P:response to stress"/>
    <property type="evidence" value="ECO:0007669"/>
    <property type="project" value="UniProtKB-ARBA"/>
</dbReference>
<accession>A0A221SX04</accession>
<gene>
    <name evidence="2" type="ORF">DFI_09220</name>
</gene>
<dbReference type="PANTHER" id="PTHR30522">
    <property type="entry name" value="NUCLEOSIDE TRIPHOSPHATE PYROPHOSPHOHYDROLASE"/>
    <property type="match status" value="1"/>
</dbReference>
<dbReference type="NCBIfam" id="NF008986">
    <property type="entry name" value="PRK12333.1"/>
    <property type="match status" value="1"/>
</dbReference>
<dbReference type="SUPFAM" id="SSF101386">
    <property type="entry name" value="all-alpha NTP pyrophosphatases"/>
    <property type="match status" value="1"/>
</dbReference>
<dbReference type="STRING" id="317577.GCA_000419625_02071"/>
<dbReference type="GO" id="GO:0046052">
    <property type="term" value="P:UTP catabolic process"/>
    <property type="evidence" value="ECO:0007669"/>
    <property type="project" value="TreeGrafter"/>
</dbReference>
<dbReference type="AlphaFoldDB" id="A0A221SX04"/>
<dbReference type="GO" id="GO:0046081">
    <property type="term" value="P:dUTP catabolic process"/>
    <property type="evidence" value="ECO:0007669"/>
    <property type="project" value="TreeGrafter"/>
</dbReference>
<dbReference type="InterPro" id="IPR048015">
    <property type="entry name" value="NTP-PPase_MazG-like_N"/>
</dbReference>
<organism evidence="2 3">
    <name type="scientific">Deinococcus ficus</name>
    <dbReference type="NCBI Taxonomy" id="317577"/>
    <lineage>
        <taxon>Bacteria</taxon>
        <taxon>Thermotogati</taxon>
        <taxon>Deinococcota</taxon>
        <taxon>Deinococci</taxon>
        <taxon>Deinococcales</taxon>
        <taxon>Deinococcaceae</taxon>
        <taxon>Deinococcus</taxon>
    </lineage>
</organism>
<keyword evidence="3" id="KW-1185">Reference proteome</keyword>
<dbReference type="NCBIfam" id="TIGR00444">
    <property type="entry name" value="mazG"/>
    <property type="match status" value="1"/>
</dbReference>
<protein>
    <submittedName>
        <fullName evidence="2">Nucleoside triphosphate hydrolase</fullName>
    </submittedName>
</protein>
<sequence>MNELLGVMRRLRGPGGCPWDQEQTHESLRPYLLEEAAEAADAVTAGDPAELAGELGDVLLQVAFHSVIAEETGTFSYAEVERGIVDKLVRRHPHVFGETQVAGSDEVVANWQAIKAAEQGGRVRPPSAKVPSGLGALAREAAAQKLAGARPDARAAREALEQALAGADGDAHAVADVLGAAVAWARALGVDAELALRDHTSCTLAELDRAAGPEGTGGRG</sequence>
<dbReference type="InterPro" id="IPR011551">
    <property type="entry name" value="NTP_PyrPHydrolase_MazG"/>
</dbReference>
<keyword evidence="2" id="KW-0378">Hydrolase</keyword>
<proteinExistence type="predicted"/>
<dbReference type="KEGG" id="dfc:DFI_09220"/>
<dbReference type="GO" id="GO:0046061">
    <property type="term" value="P:dATP catabolic process"/>
    <property type="evidence" value="ECO:0007669"/>
    <property type="project" value="TreeGrafter"/>
</dbReference>
<name>A0A221SX04_9DEIO</name>
<reference evidence="2 3" key="1">
    <citation type="submission" date="2017-05" db="EMBL/GenBank/DDBJ databases">
        <title>The complete genome sequence of Deinococcus ficus isolated from the rhizosphere of the Ficus religiosa L. in Taiwan.</title>
        <authorList>
            <person name="Wu K.-M."/>
            <person name="Liao T.-L."/>
            <person name="Liu Y.-M."/>
            <person name="Young C.-C."/>
            <person name="Tsai S.-F."/>
        </authorList>
    </citation>
    <scope>NUCLEOTIDE SEQUENCE [LARGE SCALE GENOMIC DNA]</scope>
    <source>
        <strain evidence="2 3">CC-FR2-10</strain>
    </source>
</reference>
<dbReference type="Gene3D" id="1.10.287.1080">
    <property type="entry name" value="MazG-like"/>
    <property type="match status" value="1"/>
</dbReference>
<dbReference type="GO" id="GO:0046076">
    <property type="term" value="P:dTTP catabolic process"/>
    <property type="evidence" value="ECO:0007669"/>
    <property type="project" value="TreeGrafter"/>
</dbReference>
<dbReference type="GO" id="GO:0046047">
    <property type="term" value="P:TTP catabolic process"/>
    <property type="evidence" value="ECO:0007669"/>
    <property type="project" value="TreeGrafter"/>
</dbReference>
<dbReference type="RefSeq" id="WP_043776729.1">
    <property type="nucleotide sequence ID" value="NZ_CP021081.1"/>
</dbReference>
<dbReference type="FunFam" id="1.10.287.1080:FF:000001">
    <property type="entry name" value="Nucleoside triphosphate pyrophosphohydrolase"/>
    <property type="match status" value="1"/>
</dbReference>
<dbReference type="Pfam" id="PF03819">
    <property type="entry name" value="MazG"/>
    <property type="match status" value="1"/>
</dbReference>
<evidence type="ECO:0000313" key="3">
    <source>
        <dbReference type="Proteomes" id="UP000259030"/>
    </source>
</evidence>
<dbReference type="PANTHER" id="PTHR30522:SF0">
    <property type="entry name" value="NUCLEOSIDE TRIPHOSPHATE PYROPHOSPHOHYDROLASE"/>
    <property type="match status" value="1"/>
</dbReference>
<dbReference type="CDD" id="cd11528">
    <property type="entry name" value="NTP-PPase_MazG_Nterm"/>
    <property type="match status" value="1"/>
</dbReference>
<dbReference type="GO" id="GO:0047429">
    <property type="term" value="F:nucleoside triphosphate diphosphatase activity"/>
    <property type="evidence" value="ECO:0007669"/>
    <property type="project" value="TreeGrafter"/>
</dbReference>